<dbReference type="AlphaFoldDB" id="A0A6G1HWE0"/>
<dbReference type="Proteomes" id="UP000799640">
    <property type="component" value="Unassembled WGS sequence"/>
</dbReference>
<accession>A0A6G1HWE0</accession>
<proteinExistence type="predicted"/>
<dbReference type="InterPro" id="IPR018713">
    <property type="entry name" value="MPAB/Lcp_cat_dom"/>
</dbReference>
<dbReference type="OrthoDB" id="6361347at2759"/>
<sequence>MAFYNPFYKRTSRTRTAWDYTFELTDDHLTPETMSPLKYSYDTLGEAAYIRLTELAAAAKTTAAKTASPPTPTDLYTLLEAHHTSDPILSALWDQASTVPAWVDWDQLARGQPLLYRYGGAILTGLAYNSLLGGLGAERIVETLARTGGFSQRVVRRRLYETTQHILQVTRSLEGIKPGGEGWVATLRVRLLHAAVRARIRALAKARQGYYDEEVNGVPINDLDSLATIASFSATLIWVALPRQGIFIRRQEAEDYVALWRWIAWVIGCPDTRHFATPEGARMFLESMLLYEVHPSPTSRVLADNLLNSLAGAPPAHVSRGMLVASARWLNGGDLCDALGLEKASLYYKALMAGQCVFYVVMSYPTWVVPGLDERKCRWMRDVFWNMIVVSKSGLGGRVTGFEFKYVPEEDTVERQGREVKEKETTELELRNLKWLGVGVVVLVLIGWVWYRMFVKAMEMVGLW</sequence>
<dbReference type="PANTHER" id="PTHR37539">
    <property type="entry name" value="SECRETED PROTEIN-RELATED"/>
    <property type="match status" value="1"/>
</dbReference>
<dbReference type="Pfam" id="PF09995">
    <property type="entry name" value="MPAB_Lcp_cat"/>
    <property type="match status" value="1"/>
</dbReference>
<evidence type="ECO:0000313" key="3">
    <source>
        <dbReference type="EMBL" id="KAF2400231.1"/>
    </source>
</evidence>
<reference evidence="3" key="1">
    <citation type="journal article" date="2020" name="Stud. Mycol.">
        <title>101 Dothideomycetes genomes: a test case for predicting lifestyles and emergence of pathogens.</title>
        <authorList>
            <person name="Haridas S."/>
            <person name="Albert R."/>
            <person name="Binder M."/>
            <person name="Bloem J."/>
            <person name="Labutti K."/>
            <person name="Salamov A."/>
            <person name="Andreopoulos B."/>
            <person name="Baker S."/>
            <person name="Barry K."/>
            <person name="Bills G."/>
            <person name="Bluhm B."/>
            <person name="Cannon C."/>
            <person name="Castanera R."/>
            <person name="Culley D."/>
            <person name="Daum C."/>
            <person name="Ezra D."/>
            <person name="Gonzalez J."/>
            <person name="Henrissat B."/>
            <person name="Kuo A."/>
            <person name="Liang C."/>
            <person name="Lipzen A."/>
            <person name="Lutzoni F."/>
            <person name="Magnuson J."/>
            <person name="Mondo S."/>
            <person name="Nolan M."/>
            <person name="Ohm R."/>
            <person name="Pangilinan J."/>
            <person name="Park H.-J."/>
            <person name="Ramirez L."/>
            <person name="Alfaro M."/>
            <person name="Sun H."/>
            <person name="Tritt A."/>
            <person name="Yoshinaga Y."/>
            <person name="Zwiers L.-H."/>
            <person name="Turgeon B."/>
            <person name="Goodwin S."/>
            <person name="Spatafora J."/>
            <person name="Crous P."/>
            <person name="Grigoriev I."/>
        </authorList>
    </citation>
    <scope>NUCLEOTIDE SEQUENCE</scope>
    <source>
        <strain evidence="3">CBS 262.69</strain>
    </source>
</reference>
<keyword evidence="1" id="KW-0472">Membrane</keyword>
<evidence type="ECO:0000256" key="1">
    <source>
        <dbReference type="SAM" id="Phobius"/>
    </source>
</evidence>
<feature type="transmembrane region" description="Helical" evidence="1">
    <location>
        <begin position="433"/>
        <end position="451"/>
    </location>
</feature>
<dbReference type="PANTHER" id="PTHR37539:SF1">
    <property type="entry name" value="ER-BOUND OXYGENASE MPAB_MPAB'_RUBBER OXYGENASE CATALYTIC DOMAIN-CONTAINING PROTEIN"/>
    <property type="match status" value="1"/>
</dbReference>
<gene>
    <name evidence="3" type="ORF">EJ06DRAFT_493876</name>
</gene>
<name>A0A6G1HWE0_9PEZI</name>
<dbReference type="InterPro" id="IPR037473">
    <property type="entry name" value="Lcp-like"/>
</dbReference>
<keyword evidence="1" id="KW-0812">Transmembrane</keyword>
<evidence type="ECO:0000259" key="2">
    <source>
        <dbReference type="Pfam" id="PF09995"/>
    </source>
</evidence>
<protein>
    <recommendedName>
        <fullName evidence="2">ER-bound oxygenase mpaB/mpaB'/Rubber oxygenase catalytic domain-containing protein</fullName>
    </recommendedName>
</protein>
<keyword evidence="4" id="KW-1185">Reference proteome</keyword>
<dbReference type="GO" id="GO:0016491">
    <property type="term" value="F:oxidoreductase activity"/>
    <property type="evidence" value="ECO:0007669"/>
    <property type="project" value="InterPro"/>
</dbReference>
<keyword evidence="1" id="KW-1133">Transmembrane helix</keyword>
<organism evidence="3 4">
    <name type="scientific">Trichodelitschia bisporula</name>
    <dbReference type="NCBI Taxonomy" id="703511"/>
    <lineage>
        <taxon>Eukaryota</taxon>
        <taxon>Fungi</taxon>
        <taxon>Dikarya</taxon>
        <taxon>Ascomycota</taxon>
        <taxon>Pezizomycotina</taxon>
        <taxon>Dothideomycetes</taxon>
        <taxon>Dothideomycetes incertae sedis</taxon>
        <taxon>Phaeotrichales</taxon>
        <taxon>Phaeotrichaceae</taxon>
        <taxon>Trichodelitschia</taxon>
    </lineage>
</organism>
<dbReference type="EMBL" id="ML996695">
    <property type="protein sequence ID" value="KAF2400231.1"/>
    <property type="molecule type" value="Genomic_DNA"/>
</dbReference>
<evidence type="ECO:0000313" key="4">
    <source>
        <dbReference type="Proteomes" id="UP000799640"/>
    </source>
</evidence>
<feature type="domain" description="ER-bound oxygenase mpaB/mpaB'/Rubber oxygenase catalytic" evidence="2">
    <location>
        <begin position="117"/>
        <end position="344"/>
    </location>
</feature>